<organism evidence="3 4">
    <name type="scientific">Streptomyces xiangluensis</name>
    <dbReference type="NCBI Taxonomy" id="2665720"/>
    <lineage>
        <taxon>Bacteria</taxon>
        <taxon>Bacillati</taxon>
        <taxon>Actinomycetota</taxon>
        <taxon>Actinomycetes</taxon>
        <taxon>Kitasatosporales</taxon>
        <taxon>Streptomycetaceae</taxon>
        <taxon>Streptomyces</taxon>
    </lineage>
</organism>
<evidence type="ECO:0000256" key="2">
    <source>
        <dbReference type="SAM" id="Phobius"/>
    </source>
</evidence>
<comment type="caution">
    <text evidence="3">The sequence shown here is derived from an EMBL/GenBank/DDBJ whole genome shotgun (WGS) entry which is preliminary data.</text>
</comment>
<keyword evidence="4" id="KW-1185">Reference proteome</keyword>
<feature type="region of interest" description="Disordered" evidence="1">
    <location>
        <begin position="23"/>
        <end position="46"/>
    </location>
</feature>
<proteinExistence type="predicted"/>
<keyword evidence="2" id="KW-0472">Membrane</keyword>
<reference evidence="4" key="1">
    <citation type="journal article" date="2019" name="Int. J. Syst. Evol. Microbiol.">
        <title>The Global Catalogue of Microorganisms (GCM) 10K type strain sequencing project: providing services to taxonomists for standard genome sequencing and annotation.</title>
        <authorList>
            <consortium name="The Broad Institute Genomics Platform"/>
            <consortium name="The Broad Institute Genome Sequencing Center for Infectious Disease"/>
            <person name="Wu L."/>
            <person name="Ma J."/>
        </authorList>
    </citation>
    <scope>NUCLEOTIDE SEQUENCE [LARGE SCALE GENOMIC DNA]</scope>
    <source>
        <strain evidence="4">DT43</strain>
    </source>
</reference>
<accession>A0ABV8YZ36</accession>
<dbReference type="InterPro" id="IPR047789">
    <property type="entry name" value="CU044_5270-like"/>
</dbReference>
<dbReference type="EMBL" id="JBHSFG010000066">
    <property type="protein sequence ID" value="MFC4469862.1"/>
    <property type="molecule type" value="Genomic_DNA"/>
</dbReference>
<dbReference type="RefSeq" id="WP_386349632.1">
    <property type="nucleotide sequence ID" value="NZ_JBHSFG010000066.1"/>
</dbReference>
<dbReference type="Proteomes" id="UP001596012">
    <property type="component" value="Unassembled WGS sequence"/>
</dbReference>
<feature type="compositionally biased region" description="Basic and acidic residues" evidence="1">
    <location>
        <begin position="23"/>
        <end position="37"/>
    </location>
</feature>
<keyword evidence="2" id="KW-0812">Transmembrane</keyword>
<evidence type="ECO:0000313" key="4">
    <source>
        <dbReference type="Proteomes" id="UP001596012"/>
    </source>
</evidence>
<evidence type="ECO:0000256" key="1">
    <source>
        <dbReference type="SAM" id="MobiDB-lite"/>
    </source>
</evidence>
<dbReference type="NCBIfam" id="NF038083">
    <property type="entry name" value="CU044_5270_fam"/>
    <property type="match status" value="1"/>
</dbReference>
<evidence type="ECO:0000313" key="3">
    <source>
        <dbReference type="EMBL" id="MFC4469862.1"/>
    </source>
</evidence>
<gene>
    <name evidence="3" type="ORF">ACFPH6_36095</name>
</gene>
<name>A0ABV8YZ36_9ACTN</name>
<feature type="transmembrane region" description="Helical" evidence="2">
    <location>
        <begin position="54"/>
        <end position="74"/>
    </location>
</feature>
<keyword evidence="2" id="KW-1133">Transmembrane helix</keyword>
<sequence>MSEIPEKDLPPGRHRVLREHLMREIRETGTAEEKGSSPEEDQDRPVRTFWRRPAFVAPVAAATLTIAIAVGVGVTRDAATDVPRPGSTDSPMAQPTITEDPDPLLERLAVAAGEERPGDIRNDQFVYTKREAYHWKMDPDKGVPDGCDTTGEGYEYGVRELWESVDGRSGGLSRELQGNGEIIQREIARQLPGKNTANFYRQAEELPTDPEAMRRWLYGLDPGEKPSGSKSADASAFAKAGNLLTTNLLPPKVAAALYRALAEIPGLIAVSDAEDAAGRTGVAVALDVSGAFGTAIRGSQGKARAELIFDEKASAFLGESVVNLEAPTEKCDPLEAGDLVSSTAVLARGVVDMTSRRP</sequence>
<protein>
    <submittedName>
        <fullName evidence="3">CU044_5270 family protein</fullName>
    </submittedName>
</protein>